<comment type="caution">
    <text evidence="1">The sequence shown here is derived from an EMBL/GenBank/DDBJ whole genome shotgun (WGS) entry which is preliminary data.</text>
</comment>
<dbReference type="AlphaFoldDB" id="T0ZPJ8"/>
<gene>
    <name evidence="1" type="ORF">B1B_12626</name>
</gene>
<sequence>MQLSDPDIKRLQKRAADDGLEFPHTATKLKLPGNKAVAAMLDIRMLFSCLVDADFLDTEAHFKGDTPDSKYRPVGPRLDAKLALDRLNAYVNTLHASTSAQIDVTNARENLWDAAGSAGQSSNGLFTLTAPTGSGKTLA</sequence>
<dbReference type="EMBL" id="AUZY01008283">
    <property type="protein sequence ID" value="EQD46442.1"/>
    <property type="molecule type" value="Genomic_DNA"/>
</dbReference>
<proteinExistence type="predicted"/>
<accession>T0ZPJ8</accession>
<protein>
    <submittedName>
        <fullName evidence="1">CRISPR-associated helicase Cas3 domain protein</fullName>
    </submittedName>
</protein>
<evidence type="ECO:0000313" key="1">
    <source>
        <dbReference type="EMBL" id="EQD46442.1"/>
    </source>
</evidence>
<feature type="non-terminal residue" evidence="1">
    <location>
        <position position="139"/>
    </location>
</feature>
<name>T0ZPJ8_9ZZZZ</name>
<reference evidence="1" key="1">
    <citation type="submission" date="2013-08" db="EMBL/GenBank/DDBJ databases">
        <authorList>
            <person name="Mendez C."/>
            <person name="Richter M."/>
            <person name="Ferrer M."/>
            <person name="Sanchez J."/>
        </authorList>
    </citation>
    <scope>NUCLEOTIDE SEQUENCE</scope>
</reference>
<organism evidence="1">
    <name type="scientific">mine drainage metagenome</name>
    <dbReference type="NCBI Taxonomy" id="410659"/>
    <lineage>
        <taxon>unclassified sequences</taxon>
        <taxon>metagenomes</taxon>
        <taxon>ecological metagenomes</taxon>
    </lineage>
</organism>
<reference evidence="1" key="2">
    <citation type="journal article" date="2014" name="ISME J.">
        <title>Microbial stratification in low pH oxic and suboxic macroscopic growths along an acid mine drainage.</title>
        <authorList>
            <person name="Mendez-Garcia C."/>
            <person name="Mesa V."/>
            <person name="Sprenger R.R."/>
            <person name="Richter M."/>
            <person name="Diez M.S."/>
            <person name="Solano J."/>
            <person name="Bargiela R."/>
            <person name="Golyshina O.V."/>
            <person name="Manteca A."/>
            <person name="Ramos J.L."/>
            <person name="Gallego J.R."/>
            <person name="Llorente I."/>
            <person name="Martins Dos Santos V.A."/>
            <person name="Jensen O.N."/>
            <person name="Pelaez A.I."/>
            <person name="Sanchez J."/>
            <person name="Ferrer M."/>
        </authorList>
    </citation>
    <scope>NUCLEOTIDE SEQUENCE</scope>
</reference>